<dbReference type="AlphaFoldDB" id="A0A4U6BSF7"/>
<accession>A0A4U6BSF7</accession>
<dbReference type="EMBL" id="LBIA02000001">
    <property type="protein sequence ID" value="TKT71704.1"/>
    <property type="molecule type" value="Genomic_DNA"/>
</dbReference>
<name>A0A4U6BSF7_9BRAD</name>
<dbReference type="RefSeq" id="WP_046827750.1">
    <property type="nucleotide sequence ID" value="NZ_LBIA02000001.1"/>
</dbReference>
<dbReference type="OrthoDB" id="9919142at2"/>
<sequence length="79" mass="8689">MPVSKKYLDDHKATLHTPESWARALAEQVMNAGIAKLGEKSAESVSIDAQFHVSAYEPKGCIRICGVINGIYICYHVNI</sequence>
<keyword evidence="2" id="KW-1185">Reference proteome</keyword>
<evidence type="ECO:0000313" key="2">
    <source>
        <dbReference type="Proteomes" id="UP000034832"/>
    </source>
</evidence>
<evidence type="ECO:0000313" key="1">
    <source>
        <dbReference type="EMBL" id="TKT71704.1"/>
    </source>
</evidence>
<protein>
    <submittedName>
        <fullName evidence="1">Uncharacterized protein</fullName>
    </submittedName>
</protein>
<reference evidence="1" key="1">
    <citation type="submission" date="2019-04" db="EMBL/GenBank/DDBJ databases">
        <title>Whole genome sequencing of cave bacteria.</title>
        <authorList>
            <person name="Gan H.M."/>
            <person name="Barton H."/>
            <person name="Savka M.A."/>
        </authorList>
    </citation>
    <scope>NUCLEOTIDE SEQUENCE [LARGE SCALE GENOMIC DNA]</scope>
    <source>
        <strain evidence="1">LC387</strain>
    </source>
</reference>
<organism evidence="1 2">
    <name type="scientific">Afipia massiliensis</name>
    <dbReference type="NCBI Taxonomy" id="211460"/>
    <lineage>
        <taxon>Bacteria</taxon>
        <taxon>Pseudomonadati</taxon>
        <taxon>Pseudomonadota</taxon>
        <taxon>Alphaproteobacteria</taxon>
        <taxon>Hyphomicrobiales</taxon>
        <taxon>Nitrobacteraceae</taxon>
        <taxon>Afipia</taxon>
    </lineage>
</organism>
<comment type="caution">
    <text evidence="1">The sequence shown here is derived from an EMBL/GenBank/DDBJ whole genome shotgun (WGS) entry which is preliminary data.</text>
</comment>
<dbReference type="Proteomes" id="UP000034832">
    <property type="component" value="Unassembled WGS sequence"/>
</dbReference>
<dbReference type="STRING" id="211460.YH63_09075"/>
<proteinExistence type="predicted"/>
<gene>
    <name evidence="1" type="ORF">YH63_009910</name>
</gene>